<dbReference type="GO" id="GO:0008233">
    <property type="term" value="F:peptidase activity"/>
    <property type="evidence" value="ECO:0007669"/>
    <property type="project" value="InterPro"/>
</dbReference>
<sequence>MLFSRRAPGLSGRPRRAPVALRREARVAAGRGAGRSARRAPALAVAGVLLVGLAACAPASDPVPPSVDGLPAPVIPTPQETPSPTLSPTPTFDRSALSIDDPASLWVVSNKRRPLQPSDYVPPDLVPVPVGFTNAPSLRQEAADAAVAVVQAARDEAGLELISLSAYRSYGTQVSVYNGVVAAQGQEAADLVSARPGHSEHQTGLAIDFGSQPQVCSLQPCFGETPHGVWLAANAHRFGFVLRYPSGATPVTGFSYEPWHFRYVGLDLAAELRASGVATLEEFFGLPAAPDYG</sequence>
<dbReference type="SUPFAM" id="SSF55166">
    <property type="entry name" value="Hedgehog/DD-peptidase"/>
    <property type="match status" value="1"/>
</dbReference>
<evidence type="ECO:0000313" key="3">
    <source>
        <dbReference type="Proteomes" id="UP001164706"/>
    </source>
</evidence>
<reference evidence="2" key="1">
    <citation type="submission" date="2022-11" db="EMBL/GenBank/DDBJ databases">
        <title>Description of Microcella daejonensis nov. sp, isolated from riverside soil.</title>
        <authorList>
            <person name="Molina K.M."/>
            <person name="Kim S.B."/>
        </authorList>
    </citation>
    <scope>NUCLEOTIDE SEQUENCE</scope>
    <source>
        <strain evidence="2">MMS21-STM12</strain>
    </source>
</reference>
<gene>
    <name evidence="2" type="ORF">OVN18_05935</name>
</gene>
<dbReference type="InterPro" id="IPR058193">
    <property type="entry name" value="VanY/YodJ_core_dom"/>
</dbReference>
<protein>
    <submittedName>
        <fullName evidence="2">M15 family metallopeptidase</fullName>
    </submittedName>
</protein>
<dbReference type="Gene3D" id="3.30.1380.10">
    <property type="match status" value="1"/>
</dbReference>
<dbReference type="GO" id="GO:0006508">
    <property type="term" value="P:proteolysis"/>
    <property type="evidence" value="ECO:0007669"/>
    <property type="project" value="InterPro"/>
</dbReference>
<dbReference type="KEGG" id="mdb:OVN18_05935"/>
<dbReference type="InterPro" id="IPR052179">
    <property type="entry name" value="DD-CPase-like"/>
</dbReference>
<dbReference type="CDD" id="cd14852">
    <property type="entry name" value="LD-carboxypeptidase"/>
    <property type="match status" value="1"/>
</dbReference>
<dbReference type="PANTHER" id="PTHR34385">
    <property type="entry name" value="D-ALANYL-D-ALANINE CARBOXYPEPTIDASE"/>
    <property type="match status" value="1"/>
</dbReference>
<dbReference type="EMBL" id="CP113089">
    <property type="protein sequence ID" value="WAB82539.1"/>
    <property type="molecule type" value="Genomic_DNA"/>
</dbReference>
<proteinExistence type="predicted"/>
<dbReference type="InterPro" id="IPR009045">
    <property type="entry name" value="Zn_M74/Hedgehog-like"/>
</dbReference>
<dbReference type="PANTHER" id="PTHR34385:SF1">
    <property type="entry name" value="PEPTIDOGLYCAN L-ALANYL-D-GLUTAMATE ENDOPEPTIDASE CWLK"/>
    <property type="match status" value="1"/>
</dbReference>
<accession>A0A9E8MMT4</accession>
<dbReference type="Proteomes" id="UP001164706">
    <property type="component" value="Chromosome"/>
</dbReference>
<evidence type="ECO:0000313" key="2">
    <source>
        <dbReference type="EMBL" id="WAB82539.1"/>
    </source>
</evidence>
<name>A0A9E8MMT4_9MICO</name>
<keyword evidence="3" id="KW-1185">Reference proteome</keyword>
<organism evidence="2 3">
    <name type="scientific">Microcella daejeonensis</name>
    <dbReference type="NCBI Taxonomy" id="2994971"/>
    <lineage>
        <taxon>Bacteria</taxon>
        <taxon>Bacillati</taxon>
        <taxon>Actinomycetota</taxon>
        <taxon>Actinomycetes</taxon>
        <taxon>Micrococcales</taxon>
        <taxon>Microbacteriaceae</taxon>
        <taxon>Microcella</taxon>
    </lineage>
</organism>
<dbReference type="Pfam" id="PF02557">
    <property type="entry name" value="VanY"/>
    <property type="match status" value="1"/>
</dbReference>
<dbReference type="RefSeq" id="WP_267782658.1">
    <property type="nucleotide sequence ID" value="NZ_CP113089.1"/>
</dbReference>
<evidence type="ECO:0000259" key="1">
    <source>
        <dbReference type="Pfam" id="PF02557"/>
    </source>
</evidence>
<dbReference type="AlphaFoldDB" id="A0A9E8MMT4"/>
<dbReference type="InterPro" id="IPR003709">
    <property type="entry name" value="VanY-like_core_dom"/>
</dbReference>
<feature type="domain" description="D-alanyl-D-alanine carboxypeptidase-like core" evidence="1">
    <location>
        <begin position="137"/>
        <end position="265"/>
    </location>
</feature>